<evidence type="ECO:0000256" key="1">
    <source>
        <dbReference type="SAM" id="Coils"/>
    </source>
</evidence>
<accession>A0AA38HRJ5</accession>
<feature type="coiled-coil region" evidence="1">
    <location>
        <begin position="5"/>
        <end position="32"/>
    </location>
</feature>
<evidence type="ECO:0000256" key="2">
    <source>
        <dbReference type="SAM" id="MobiDB-lite"/>
    </source>
</evidence>
<protein>
    <submittedName>
        <fullName evidence="3">Uncharacterized protein</fullName>
    </submittedName>
</protein>
<dbReference type="AlphaFoldDB" id="A0AA38HRJ5"/>
<evidence type="ECO:0000313" key="3">
    <source>
        <dbReference type="EMBL" id="KAJ3641786.1"/>
    </source>
</evidence>
<keyword evidence="1" id="KW-0175">Coiled coil</keyword>
<name>A0AA38HRJ5_9CUCU</name>
<dbReference type="EMBL" id="JALNTZ010000009">
    <property type="protein sequence ID" value="KAJ3641786.1"/>
    <property type="molecule type" value="Genomic_DNA"/>
</dbReference>
<feature type="compositionally biased region" description="Polar residues" evidence="2">
    <location>
        <begin position="136"/>
        <end position="149"/>
    </location>
</feature>
<proteinExistence type="predicted"/>
<reference evidence="3" key="1">
    <citation type="journal article" date="2023" name="G3 (Bethesda)">
        <title>Whole genome assemblies of Zophobas morio and Tenebrio molitor.</title>
        <authorList>
            <person name="Kaur S."/>
            <person name="Stinson S.A."/>
            <person name="diCenzo G.C."/>
        </authorList>
    </citation>
    <scope>NUCLEOTIDE SEQUENCE</scope>
    <source>
        <strain evidence="3">QUZm001</strain>
    </source>
</reference>
<sequence>MATSNRNEIKQIIELKKENEKLQETINYLKMENFEYALKCNQIENILCNVKTVTRKNADKLSEASQNVCSILEECGIEQAEARVATAVTPEVLRRRSQSNKKSLEENSLRFNNKAHVVKPHMSSLRSNSKKDETNSSESDTLVDTSNDVTEAEPDPSQDFNTENQLSTLGEVSNASTSQSPAHSTVLSGNFHEVKIFLSPMSQDVLNKESRKAVNSKRRRRASSPRPIKYRSPQTCDYVTRSRRNN</sequence>
<feature type="compositionally biased region" description="Basic residues" evidence="2">
    <location>
        <begin position="214"/>
        <end position="223"/>
    </location>
</feature>
<organism evidence="3 4">
    <name type="scientific">Zophobas morio</name>
    <dbReference type="NCBI Taxonomy" id="2755281"/>
    <lineage>
        <taxon>Eukaryota</taxon>
        <taxon>Metazoa</taxon>
        <taxon>Ecdysozoa</taxon>
        <taxon>Arthropoda</taxon>
        <taxon>Hexapoda</taxon>
        <taxon>Insecta</taxon>
        <taxon>Pterygota</taxon>
        <taxon>Neoptera</taxon>
        <taxon>Endopterygota</taxon>
        <taxon>Coleoptera</taxon>
        <taxon>Polyphaga</taxon>
        <taxon>Cucujiformia</taxon>
        <taxon>Tenebrionidae</taxon>
        <taxon>Zophobas</taxon>
    </lineage>
</organism>
<feature type="region of interest" description="Disordered" evidence="2">
    <location>
        <begin position="207"/>
        <end position="246"/>
    </location>
</feature>
<feature type="region of interest" description="Disordered" evidence="2">
    <location>
        <begin position="93"/>
        <end position="163"/>
    </location>
</feature>
<comment type="caution">
    <text evidence="3">The sequence shown here is derived from an EMBL/GenBank/DDBJ whole genome shotgun (WGS) entry which is preliminary data.</text>
</comment>
<dbReference type="Proteomes" id="UP001168821">
    <property type="component" value="Unassembled WGS sequence"/>
</dbReference>
<keyword evidence="4" id="KW-1185">Reference proteome</keyword>
<gene>
    <name evidence="3" type="ORF">Zmor_028264</name>
</gene>
<evidence type="ECO:0000313" key="4">
    <source>
        <dbReference type="Proteomes" id="UP001168821"/>
    </source>
</evidence>